<feature type="region of interest" description="Disordered" evidence="1">
    <location>
        <begin position="1"/>
        <end position="112"/>
    </location>
</feature>
<dbReference type="Proteomes" id="UP001153365">
    <property type="component" value="Unassembled WGS sequence"/>
</dbReference>
<reference evidence="2" key="1">
    <citation type="submission" date="2022-06" db="EMBL/GenBank/DDBJ databases">
        <authorList>
            <consortium name="SYNGENTA / RWTH Aachen University"/>
        </authorList>
    </citation>
    <scope>NUCLEOTIDE SEQUENCE</scope>
</reference>
<sequence length="219" mass="23791">MMKITPVESQPCDTDFHLSHQSSSTSSSSSSTSSTSASSSSSSASSSSLSIICPLPRRSQTHHPYQRIRPRSNLIRIKHSSNDSSSESDSDSDSSLKSNQIGSGNDGQTFGQDDEVLSEFLSLFNPSSKGSFLILSENLSNNMTHGFENAECTSVGSNLNDFNQSIHQVSASEQDWIASSPISRCLNPFSRQEGNKNLRSDDKIQDKEGGLIENFKELL</sequence>
<dbReference type="EMBL" id="CALTRL010002192">
    <property type="protein sequence ID" value="CAH7674962.1"/>
    <property type="molecule type" value="Genomic_DNA"/>
</dbReference>
<feature type="compositionally biased region" description="Polar residues" evidence="1">
    <location>
        <begin position="96"/>
        <end position="111"/>
    </location>
</feature>
<keyword evidence="3" id="KW-1185">Reference proteome</keyword>
<evidence type="ECO:0000313" key="2">
    <source>
        <dbReference type="EMBL" id="CAH7674962.1"/>
    </source>
</evidence>
<dbReference type="AlphaFoldDB" id="A0AAV0AZG6"/>
<feature type="compositionally biased region" description="Basic residues" evidence="1">
    <location>
        <begin position="59"/>
        <end position="70"/>
    </location>
</feature>
<feature type="compositionally biased region" description="Low complexity" evidence="1">
    <location>
        <begin position="22"/>
        <end position="48"/>
    </location>
</feature>
<evidence type="ECO:0000313" key="3">
    <source>
        <dbReference type="Proteomes" id="UP001153365"/>
    </source>
</evidence>
<feature type="non-terminal residue" evidence="2">
    <location>
        <position position="219"/>
    </location>
</feature>
<accession>A0AAV0AZG6</accession>
<comment type="caution">
    <text evidence="2">The sequence shown here is derived from an EMBL/GenBank/DDBJ whole genome shotgun (WGS) entry which is preliminary data.</text>
</comment>
<protein>
    <submittedName>
        <fullName evidence="2">Expressed protein</fullName>
    </submittedName>
</protein>
<feature type="non-terminal residue" evidence="2">
    <location>
        <position position="1"/>
    </location>
</feature>
<proteinExistence type="predicted"/>
<gene>
    <name evidence="2" type="ORF">PPACK8108_LOCUS9915</name>
</gene>
<organism evidence="2 3">
    <name type="scientific">Phakopsora pachyrhizi</name>
    <name type="common">Asian soybean rust disease fungus</name>
    <dbReference type="NCBI Taxonomy" id="170000"/>
    <lineage>
        <taxon>Eukaryota</taxon>
        <taxon>Fungi</taxon>
        <taxon>Dikarya</taxon>
        <taxon>Basidiomycota</taxon>
        <taxon>Pucciniomycotina</taxon>
        <taxon>Pucciniomycetes</taxon>
        <taxon>Pucciniales</taxon>
        <taxon>Phakopsoraceae</taxon>
        <taxon>Phakopsora</taxon>
    </lineage>
</organism>
<name>A0AAV0AZG6_PHAPC</name>
<evidence type="ECO:0000256" key="1">
    <source>
        <dbReference type="SAM" id="MobiDB-lite"/>
    </source>
</evidence>